<reference evidence="6" key="1">
    <citation type="submission" date="2021-01" db="EMBL/GenBank/DDBJ databases">
        <title>Whole genome shotgun sequence of Virgisporangium ochraceum NBRC 16418.</title>
        <authorList>
            <person name="Komaki H."/>
            <person name="Tamura T."/>
        </authorList>
    </citation>
    <scope>NUCLEOTIDE SEQUENCE</scope>
    <source>
        <strain evidence="6">NBRC 16418</strain>
    </source>
</reference>
<keyword evidence="7" id="KW-1185">Reference proteome</keyword>
<dbReference type="Pfam" id="PF00005">
    <property type="entry name" value="ABC_tran"/>
    <property type="match status" value="1"/>
</dbReference>
<proteinExistence type="predicted"/>
<dbReference type="RefSeq" id="WP_203927270.1">
    <property type="nucleotide sequence ID" value="NZ_BOPH01000024.1"/>
</dbReference>
<protein>
    <submittedName>
        <fullName evidence="6">ABC transporter ATP-binding protein</fullName>
    </submittedName>
</protein>
<evidence type="ECO:0000259" key="5">
    <source>
        <dbReference type="PROSITE" id="PS50893"/>
    </source>
</evidence>
<dbReference type="PANTHER" id="PTHR45772">
    <property type="entry name" value="CONSERVED COMPONENT OF ABC TRANSPORTER FOR NATURAL AMINO ACIDS-RELATED"/>
    <property type="match status" value="1"/>
</dbReference>
<dbReference type="GO" id="GO:0005886">
    <property type="term" value="C:plasma membrane"/>
    <property type="evidence" value="ECO:0007669"/>
    <property type="project" value="TreeGrafter"/>
</dbReference>
<dbReference type="Gene3D" id="3.40.50.300">
    <property type="entry name" value="P-loop containing nucleotide triphosphate hydrolases"/>
    <property type="match status" value="1"/>
</dbReference>
<evidence type="ECO:0000256" key="1">
    <source>
        <dbReference type="ARBA" id="ARBA00022448"/>
    </source>
</evidence>
<sequence length="277" mass="28865">MSPPSPDSPDTGTAGTGIRNTGASLELRGIGVNFGGLVALEDVSLAVPAGSVVGVIGPNGAGKTTLFNVVCGFVDPSAGTMTFEGAPFRPRPHQLARRGIVRTLQGVGLFRGLSVLENVMAGATHTSKAGFVSSLFGLPRSDREERRLRTEALELLGEMGVADQAGAYPETLPYAVRKRVALARALVARPRLLLLDEPAGGLSAEDIDELAALVVGLPARENACSVMLVEHHMDLVMKVCTAIVVLDFGRVIASGTPDEIRENPAVTEAYLGAEVSS</sequence>
<dbReference type="Proteomes" id="UP000635606">
    <property type="component" value="Unassembled WGS sequence"/>
</dbReference>
<dbReference type="InterPro" id="IPR051120">
    <property type="entry name" value="ABC_AA/LPS_Transport"/>
</dbReference>
<dbReference type="GO" id="GO:0005524">
    <property type="term" value="F:ATP binding"/>
    <property type="evidence" value="ECO:0007669"/>
    <property type="project" value="UniProtKB-KW"/>
</dbReference>
<keyword evidence="2" id="KW-0547">Nucleotide-binding</keyword>
<dbReference type="SUPFAM" id="SSF52540">
    <property type="entry name" value="P-loop containing nucleoside triphosphate hydrolases"/>
    <property type="match status" value="1"/>
</dbReference>
<dbReference type="PROSITE" id="PS50893">
    <property type="entry name" value="ABC_TRANSPORTER_2"/>
    <property type="match status" value="1"/>
</dbReference>
<accession>A0A8J4E9J7</accession>
<keyword evidence="3 6" id="KW-0067">ATP-binding</keyword>
<dbReference type="InterPro" id="IPR003439">
    <property type="entry name" value="ABC_transporter-like_ATP-bd"/>
</dbReference>
<feature type="domain" description="ABC transporter" evidence="5">
    <location>
        <begin position="25"/>
        <end position="273"/>
    </location>
</feature>
<dbReference type="CDD" id="cd03219">
    <property type="entry name" value="ABC_Mj1267_LivG_branched"/>
    <property type="match status" value="1"/>
</dbReference>
<dbReference type="InterPro" id="IPR003593">
    <property type="entry name" value="AAA+_ATPase"/>
</dbReference>
<dbReference type="InterPro" id="IPR032823">
    <property type="entry name" value="BCA_ABC_TP_C"/>
</dbReference>
<dbReference type="SMART" id="SM00382">
    <property type="entry name" value="AAA"/>
    <property type="match status" value="1"/>
</dbReference>
<dbReference type="InterPro" id="IPR027417">
    <property type="entry name" value="P-loop_NTPase"/>
</dbReference>
<keyword evidence="1" id="KW-0813">Transport</keyword>
<dbReference type="EMBL" id="BOPH01000024">
    <property type="protein sequence ID" value="GIJ67315.1"/>
    <property type="molecule type" value="Genomic_DNA"/>
</dbReference>
<evidence type="ECO:0000313" key="6">
    <source>
        <dbReference type="EMBL" id="GIJ67315.1"/>
    </source>
</evidence>
<feature type="region of interest" description="Disordered" evidence="4">
    <location>
        <begin position="1"/>
        <end position="20"/>
    </location>
</feature>
<dbReference type="PANTHER" id="PTHR45772:SF9">
    <property type="entry name" value="CONSERVED COMPONENT OF ABC TRANSPORTER FOR NATURAL AMINO ACIDS"/>
    <property type="match status" value="1"/>
</dbReference>
<organism evidence="6 7">
    <name type="scientific">Virgisporangium ochraceum</name>
    <dbReference type="NCBI Taxonomy" id="65505"/>
    <lineage>
        <taxon>Bacteria</taxon>
        <taxon>Bacillati</taxon>
        <taxon>Actinomycetota</taxon>
        <taxon>Actinomycetes</taxon>
        <taxon>Micromonosporales</taxon>
        <taxon>Micromonosporaceae</taxon>
        <taxon>Virgisporangium</taxon>
    </lineage>
</organism>
<evidence type="ECO:0000256" key="3">
    <source>
        <dbReference type="ARBA" id="ARBA00022840"/>
    </source>
</evidence>
<evidence type="ECO:0000256" key="4">
    <source>
        <dbReference type="SAM" id="MobiDB-lite"/>
    </source>
</evidence>
<dbReference type="AlphaFoldDB" id="A0A8J4E9J7"/>
<name>A0A8J4E9J7_9ACTN</name>
<evidence type="ECO:0000313" key="7">
    <source>
        <dbReference type="Proteomes" id="UP000635606"/>
    </source>
</evidence>
<dbReference type="Pfam" id="PF12399">
    <property type="entry name" value="BCA_ABC_TP_C"/>
    <property type="match status" value="1"/>
</dbReference>
<dbReference type="GO" id="GO:0016887">
    <property type="term" value="F:ATP hydrolysis activity"/>
    <property type="evidence" value="ECO:0007669"/>
    <property type="project" value="InterPro"/>
</dbReference>
<comment type="caution">
    <text evidence="6">The sequence shown here is derived from an EMBL/GenBank/DDBJ whole genome shotgun (WGS) entry which is preliminary data.</text>
</comment>
<evidence type="ECO:0000256" key="2">
    <source>
        <dbReference type="ARBA" id="ARBA00022741"/>
    </source>
</evidence>
<gene>
    <name evidence="6" type="primary">livG</name>
    <name evidence="6" type="ORF">Voc01_022320</name>
</gene>